<dbReference type="PANTHER" id="PTHR11040">
    <property type="entry name" value="ZINC/IRON TRANSPORTER"/>
    <property type="match status" value="1"/>
</dbReference>
<evidence type="ECO:0000256" key="1">
    <source>
        <dbReference type="ARBA" id="ARBA00004141"/>
    </source>
</evidence>
<feature type="transmembrane region" description="Helical" evidence="5">
    <location>
        <begin position="237"/>
        <end position="257"/>
    </location>
</feature>
<feature type="transmembrane region" description="Helical" evidence="5">
    <location>
        <begin position="91"/>
        <end position="108"/>
    </location>
</feature>
<evidence type="ECO:0000256" key="3">
    <source>
        <dbReference type="ARBA" id="ARBA00022989"/>
    </source>
</evidence>
<evidence type="ECO:0000313" key="7">
    <source>
        <dbReference type="Proteomes" id="UP001152759"/>
    </source>
</evidence>
<name>A0A9P0F9F0_BEMTA</name>
<organism evidence="6 7">
    <name type="scientific">Bemisia tabaci</name>
    <name type="common">Sweetpotato whitefly</name>
    <name type="synonym">Aleurodes tabaci</name>
    <dbReference type="NCBI Taxonomy" id="7038"/>
    <lineage>
        <taxon>Eukaryota</taxon>
        <taxon>Metazoa</taxon>
        <taxon>Ecdysozoa</taxon>
        <taxon>Arthropoda</taxon>
        <taxon>Hexapoda</taxon>
        <taxon>Insecta</taxon>
        <taxon>Pterygota</taxon>
        <taxon>Neoptera</taxon>
        <taxon>Paraneoptera</taxon>
        <taxon>Hemiptera</taxon>
        <taxon>Sternorrhyncha</taxon>
        <taxon>Aleyrodoidea</taxon>
        <taxon>Aleyrodidae</taxon>
        <taxon>Aleyrodinae</taxon>
        <taxon>Bemisia</taxon>
    </lineage>
</organism>
<gene>
    <name evidence="6" type="ORF">BEMITA_LOCUS13234</name>
</gene>
<dbReference type="PANTHER" id="PTHR11040:SF203">
    <property type="entry name" value="FI18611P1-RELATED"/>
    <property type="match status" value="1"/>
</dbReference>
<dbReference type="GO" id="GO:0005886">
    <property type="term" value="C:plasma membrane"/>
    <property type="evidence" value="ECO:0007669"/>
    <property type="project" value="TreeGrafter"/>
</dbReference>
<evidence type="ECO:0000313" key="6">
    <source>
        <dbReference type="EMBL" id="CAH0394996.1"/>
    </source>
</evidence>
<keyword evidence="2 5" id="KW-0812">Transmembrane</keyword>
<protein>
    <recommendedName>
        <fullName evidence="8">Zinc/iron permease</fullName>
    </recommendedName>
</protein>
<evidence type="ECO:0000256" key="5">
    <source>
        <dbReference type="SAM" id="Phobius"/>
    </source>
</evidence>
<proteinExistence type="predicted"/>
<comment type="subcellular location">
    <subcellularLocation>
        <location evidence="1">Membrane</location>
        <topology evidence="1">Multi-pass membrane protein</topology>
    </subcellularLocation>
</comment>
<feature type="transmembrane region" description="Helical" evidence="5">
    <location>
        <begin position="50"/>
        <end position="71"/>
    </location>
</feature>
<evidence type="ECO:0000256" key="4">
    <source>
        <dbReference type="ARBA" id="ARBA00023136"/>
    </source>
</evidence>
<dbReference type="Pfam" id="PF02535">
    <property type="entry name" value="Zip"/>
    <property type="match status" value="1"/>
</dbReference>
<evidence type="ECO:0000256" key="2">
    <source>
        <dbReference type="ARBA" id="ARBA00022692"/>
    </source>
</evidence>
<dbReference type="Proteomes" id="UP001152759">
    <property type="component" value="Chromosome 8"/>
</dbReference>
<feature type="transmembrane region" description="Helical" evidence="5">
    <location>
        <begin position="304"/>
        <end position="323"/>
    </location>
</feature>
<reference evidence="6" key="1">
    <citation type="submission" date="2021-12" db="EMBL/GenBank/DDBJ databases">
        <authorList>
            <person name="King R."/>
        </authorList>
    </citation>
    <scope>NUCLEOTIDE SEQUENCE</scope>
</reference>
<feature type="transmembrane region" description="Helical" evidence="5">
    <location>
        <begin position="335"/>
        <end position="354"/>
    </location>
</feature>
<feature type="transmembrane region" description="Helical" evidence="5">
    <location>
        <begin position="6"/>
        <end position="29"/>
    </location>
</feature>
<dbReference type="AlphaFoldDB" id="A0A9P0F9F0"/>
<keyword evidence="4 5" id="KW-0472">Membrane</keyword>
<dbReference type="EMBL" id="OU963869">
    <property type="protein sequence ID" value="CAH0394996.1"/>
    <property type="molecule type" value="Genomic_DNA"/>
</dbReference>
<keyword evidence="3 5" id="KW-1133">Transmembrane helix</keyword>
<feature type="transmembrane region" description="Helical" evidence="5">
    <location>
        <begin position="207"/>
        <end position="225"/>
    </location>
</feature>
<dbReference type="InterPro" id="IPR003689">
    <property type="entry name" value="ZIP"/>
</dbReference>
<keyword evidence="7" id="KW-1185">Reference proteome</keyword>
<sequence length="388" mass="42802">MLTVIWYKVVLTFVLILIRLSAGLAPVLITLHIKKWTKTDICHQKWVDQTLSIISNVGGGALLATCFIHMIPEMRECLEDLPSITLVQKDLAYAELLVCVGFFLAYFLEETVHYVLANRGSATLPRQLASDSPVQWAVKTNTWFERMDRDSNPDAALRKSQGQLDRERDAESEADACSRCLSAGAGDGGGLHVSEQLRLSRGQRKKSVLVVLALSFHSVFEGMAIGLERNLDDARYLFAAVALHESTMLFCIGLEMVASQAAPTPTATIVLNLAALALVSPLGVVIGTLLTLNQEDMDSYSQRIVIGTLQGLAAGTILYVTFFEMLDKQRTQETGIVRASFILCGFIIMLFFSVRGGHTHARLDEKNLFSPCNYSNDQQEPKSKDDDP</sequence>
<feature type="transmembrane region" description="Helical" evidence="5">
    <location>
        <begin position="269"/>
        <end position="292"/>
    </location>
</feature>
<dbReference type="GO" id="GO:0005385">
    <property type="term" value="F:zinc ion transmembrane transporter activity"/>
    <property type="evidence" value="ECO:0007669"/>
    <property type="project" value="TreeGrafter"/>
</dbReference>
<evidence type="ECO:0008006" key="8">
    <source>
        <dbReference type="Google" id="ProtNLM"/>
    </source>
</evidence>
<accession>A0A9P0F9F0</accession>